<evidence type="ECO:0000313" key="2">
    <source>
        <dbReference type="Proteomes" id="UP000006906"/>
    </source>
</evidence>
<organism evidence="1 2">
    <name type="scientific">Chlamydomonas reinhardtii</name>
    <name type="common">Chlamydomonas smithii</name>
    <dbReference type="NCBI Taxonomy" id="3055"/>
    <lineage>
        <taxon>Eukaryota</taxon>
        <taxon>Viridiplantae</taxon>
        <taxon>Chlorophyta</taxon>
        <taxon>core chlorophytes</taxon>
        <taxon>Chlorophyceae</taxon>
        <taxon>CS clade</taxon>
        <taxon>Chlamydomonadales</taxon>
        <taxon>Chlamydomonadaceae</taxon>
        <taxon>Chlamydomonas</taxon>
    </lineage>
</organism>
<keyword evidence="2" id="KW-1185">Reference proteome</keyword>
<dbReference type="AlphaFoldDB" id="A0A2K3DIG6"/>
<dbReference type="Proteomes" id="UP000006906">
    <property type="component" value="Chromosome 7"/>
</dbReference>
<accession>A0A2K3DIG6</accession>
<name>A0A2K3DIG6_CHLRE</name>
<dbReference type="EMBL" id="CM008968">
    <property type="protein sequence ID" value="PNW80316.1"/>
    <property type="molecule type" value="Genomic_DNA"/>
</dbReference>
<dbReference type="GeneID" id="66053934"/>
<dbReference type="KEGG" id="cre:CHLRE_07g312580v5"/>
<sequence>MCKFGVARLCLSQLMCYCKLPQCGAGSAYYPSGRLQNVNLVPFQASPGGLSGLL</sequence>
<dbReference type="InParanoid" id="A0A2K3DIG6"/>
<dbReference type="RefSeq" id="XP_042922385.1">
    <property type="nucleotide sequence ID" value="XM_043063817.1"/>
</dbReference>
<gene>
    <name evidence="1" type="ORF">CHLRE_07g312580v5</name>
</gene>
<proteinExistence type="predicted"/>
<protein>
    <submittedName>
        <fullName evidence="1">Uncharacterized protein</fullName>
    </submittedName>
</protein>
<reference evidence="1 2" key="1">
    <citation type="journal article" date="2007" name="Science">
        <title>The Chlamydomonas genome reveals the evolution of key animal and plant functions.</title>
        <authorList>
            <person name="Merchant S.S."/>
            <person name="Prochnik S.E."/>
            <person name="Vallon O."/>
            <person name="Harris E.H."/>
            <person name="Karpowicz S.J."/>
            <person name="Witman G.B."/>
            <person name="Terry A."/>
            <person name="Salamov A."/>
            <person name="Fritz-Laylin L.K."/>
            <person name="Marechal-Drouard L."/>
            <person name="Marshall W.F."/>
            <person name="Qu L.H."/>
            <person name="Nelson D.R."/>
            <person name="Sanderfoot A.A."/>
            <person name="Spalding M.H."/>
            <person name="Kapitonov V.V."/>
            <person name="Ren Q."/>
            <person name="Ferris P."/>
            <person name="Lindquist E."/>
            <person name="Shapiro H."/>
            <person name="Lucas S.M."/>
            <person name="Grimwood J."/>
            <person name="Schmutz J."/>
            <person name="Cardol P."/>
            <person name="Cerutti H."/>
            <person name="Chanfreau G."/>
            <person name="Chen C.L."/>
            <person name="Cognat V."/>
            <person name="Croft M.T."/>
            <person name="Dent R."/>
            <person name="Dutcher S."/>
            <person name="Fernandez E."/>
            <person name="Fukuzawa H."/>
            <person name="Gonzalez-Ballester D."/>
            <person name="Gonzalez-Halphen D."/>
            <person name="Hallmann A."/>
            <person name="Hanikenne M."/>
            <person name="Hippler M."/>
            <person name="Inwood W."/>
            <person name="Jabbari K."/>
            <person name="Kalanon M."/>
            <person name="Kuras R."/>
            <person name="Lefebvre P.A."/>
            <person name="Lemaire S.D."/>
            <person name="Lobanov A.V."/>
            <person name="Lohr M."/>
            <person name="Manuell A."/>
            <person name="Meier I."/>
            <person name="Mets L."/>
            <person name="Mittag M."/>
            <person name="Mittelmeier T."/>
            <person name="Moroney J.V."/>
            <person name="Moseley J."/>
            <person name="Napoli C."/>
            <person name="Nedelcu A.M."/>
            <person name="Niyogi K."/>
            <person name="Novoselov S.V."/>
            <person name="Paulsen I.T."/>
            <person name="Pazour G."/>
            <person name="Purton S."/>
            <person name="Ral J.P."/>
            <person name="Riano-Pachon D.M."/>
            <person name="Riekhof W."/>
            <person name="Rymarquis L."/>
            <person name="Schroda M."/>
            <person name="Stern D."/>
            <person name="Umen J."/>
            <person name="Willows R."/>
            <person name="Wilson N."/>
            <person name="Zimmer S.L."/>
            <person name="Allmer J."/>
            <person name="Balk J."/>
            <person name="Bisova K."/>
            <person name="Chen C.J."/>
            <person name="Elias M."/>
            <person name="Gendler K."/>
            <person name="Hauser C."/>
            <person name="Lamb M.R."/>
            <person name="Ledford H."/>
            <person name="Long J.C."/>
            <person name="Minagawa J."/>
            <person name="Page M.D."/>
            <person name="Pan J."/>
            <person name="Pootakham W."/>
            <person name="Roje S."/>
            <person name="Rose A."/>
            <person name="Stahlberg E."/>
            <person name="Terauchi A.M."/>
            <person name="Yang P."/>
            <person name="Ball S."/>
            <person name="Bowler C."/>
            <person name="Dieckmann C.L."/>
            <person name="Gladyshev V.N."/>
            <person name="Green P."/>
            <person name="Jorgensen R."/>
            <person name="Mayfield S."/>
            <person name="Mueller-Roeber B."/>
            <person name="Rajamani S."/>
            <person name="Sayre R.T."/>
            <person name="Brokstein P."/>
            <person name="Dubchak I."/>
            <person name="Goodstein D."/>
            <person name="Hornick L."/>
            <person name="Huang Y.W."/>
            <person name="Jhaveri J."/>
            <person name="Luo Y."/>
            <person name="Martinez D."/>
            <person name="Ngau W.C."/>
            <person name="Otillar B."/>
            <person name="Poliakov A."/>
            <person name="Porter A."/>
            <person name="Szajkowski L."/>
            <person name="Werner G."/>
            <person name="Zhou K."/>
            <person name="Grigoriev I.V."/>
            <person name="Rokhsar D.S."/>
            <person name="Grossman A.R."/>
        </authorList>
    </citation>
    <scope>NUCLEOTIDE SEQUENCE [LARGE SCALE GENOMIC DNA]</scope>
    <source>
        <strain evidence="2">CC-503</strain>
    </source>
</reference>
<dbReference type="Gramene" id="PNW80316">
    <property type="protein sequence ID" value="PNW80316"/>
    <property type="gene ID" value="CHLRE_07g312580v5"/>
</dbReference>
<evidence type="ECO:0000313" key="1">
    <source>
        <dbReference type="EMBL" id="PNW80316.1"/>
    </source>
</evidence>